<keyword evidence="2" id="KW-1133">Transmembrane helix</keyword>
<sequence length="263" mass="27207">MNDDDLRGVLSRAAAEHRPDRTAMLNRIARQRAAGGAAQHRRAQGPRFRIAGAALAVAAVLGAGGVTRWALAGDNGPDRAPVAPPVAAASRTAAAPPAPVTPEETTPATTRPTTDRPTTEPARPSVPPAPTGAQTTATGGLRCDGSVVPDGNDAARSEITVKLTEPVTDLEITVRVQLTPGLTDQGAVHDVTGPRIDSQILHEPAALTYRFTLAAGETLPKGTHVFAAKYRYTGGARDAGDDSYRAVATTATGRKLTVSGDFF</sequence>
<feature type="compositionally biased region" description="Low complexity" evidence="1">
    <location>
        <begin position="131"/>
        <end position="140"/>
    </location>
</feature>
<protein>
    <submittedName>
        <fullName evidence="3">Uncharacterized protein</fullName>
    </submittedName>
</protein>
<gene>
    <name evidence="3" type="ORF">CLV70_112174</name>
</gene>
<feature type="region of interest" description="Disordered" evidence="1">
    <location>
        <begin position="81"/>
        <end position="151"/>
    </location>
</feature>
<dbReference type="AlphaFoldDB" id="A0A2T0RXC5"/>
<keyword evidence="2" id="KW-0472">Membrane</keyword>
<evidence type="ECO:0000256" key="2">
    <source>
        <dbReference type="SAM" id="Phobius"/>
    </source>
</evidence>
<comment type="caution">
    <text evidence="3">The sequence shown here is derived from an EMBL/GenBank/DDBJ whole genome shotgun (WGS) entry which is preliminary data.</text>
</comment>
<dbReference type="EMBL" id="PVZG01000012">
    <property type="protein sequence ID" value="PRY25808.1"/>
    <property type="molecule type" value="Genomic_DNA"/>
</dbReference>
<name>A0A2T0RXC5_9ACTN</name>
<dbReference type="Proteomes" id="UP000239209">
    <property type="component" value="Unassembled WGS sequence"/>
</dbReference>
<evidence type="ECO:0000313" key="4">
    <source>
        <dbReference type="Proteomes" id="UP000239209"/>
    </source>
</evidence>
<keyword evidence="4" id="KW-1185">Reference proteome</keyword>
<reference evidence="3 4" key="1">
    <citation type="submission" date="2018-03" db="EMBL/GenBank/DDBJ databases">
        <title>Genomic Encyclopedia of Archaeal and Bacterial Type Strains, Phase II (KMG-II): from individual species to whole genera.</title>
        <authorList>
            <person name="Goeker M."/>
        </authorList>
    </citation>
    <scope>NUCLEOTIDE SEQUENCE [LARGE SCALE GENOMIC DNA]</scope>
    <source>
        <strain evidence="3 4">DSM 45348</strain>
    </source>
</reference>
<feature type="compositionally biased region" description="Low complexity" evidence="1">
    <location>
        <begin position="81"/>
        <end position="112"/>
    </location>
</feature>
<accession>A0A2T0RXC5</accession>
<organism evidence="3 4">
    <name type="scientific">Pseudosporangium ferrugineum</name>
    <dbReference type="NCBI Taxonomy" id="439699"/>
    <lineage>
        <taxon>Bacteria</taxon>
        <taxon>Bacillati</taxon>
        <taxon>Actinomycetota</taxon>
        <taxon>Actinomycetes</taxon>
        <taxon>Micromonosporales</taxon>
        <taxon>Micromonosporaceae</taxon>
        <taxon>Pseudosporangium</taxon>
    </lineage>
</organism>
<proteinExistence type="predicted"/>
<evidence type="ECO:0000256" key="1">
    <source>
        <dbReference type="SAM" id="MobiDB-lite"/>
    </source>
</evidence>
<evidence type="ECO:0000313" key="3">
    <source>
        <dbReference type="EMBL" id="PRY25808.1"/>
    </source>
</evidence>
<dbReference type="OrthoDB" id="4147502at2"/>
<feature type="transmembrane region" description="Helical" evidence="2">
    <location>
        <begin position="50"/>
        <end position="71"/>
    </location>
</feature>
<keyword evidence="2" id="KW-0812">Transmembrane</keyword>
<dbReference type="RefSeq" id="WP_106128991.1">
    <property type="nucleotide sequence ID" value="NZ_PVZG01000012.1"/>
</dbReference>